<dbReference type="PANTHER" id="PTHR43214:SF24">
    <property type="entry name" value="TRANSCRIPTIONAL REGULATORY PROTEIN NARL-RELATED"/>
    <property type="match status" value="1"/>
</dbReference>
<evidence type="ECO:0000256" key="4">
    <source>
        <dbReference type="ARBA" id="ARBA00023163"/>
    </source>
</evidence>
<dbReference type="InterPro" id="IPR001789">
    <property type="entry name" value="Sig_transdc_resp-reg_receiver"/>
</dbReference>
<feature type="domain" description="HTH luxR-type" evidence="6">
    <location>
        <begin position="145"/>
        <end position="215"/>
    </location>
</feature>
<evidence type="ECO:0000313" key="8">
    <source>
        <dbReference type="EMBL" id="QNP72161.1"/>
    </source>
</evidence>
<accession>A0A7H0IH95</accession>
<dbReference type="Pfam" id="PF00072">
    <property type="entry name" value="Response_reg"/>
    <property type="match status" value="1"/>
</dbReference>
<dbReference type="GO" id="GO:0003677">
    <property type="term" value="F:DNA binding"/>
    <property type="evidence" value="ECO:0007669"/>
    <property type="project" value="UniProtKB-KW"/>
</dbReference>
<organism evidence="8 9">
    <name type="scientific">Streptomyces roseirectus</name>
    <dbReference type="NCBI Taxonomy" id="2768066"/>
    <lineage>
        <taxon>Bacteria</taxon>
        <taxon>Bacillati</taxon>
        <taxon>Actinomycetota</taxon>
        <taxon>Actinomycetes</taxon>
        <taxon>Kitasatosporales</taxon>
        <taxon>Streptomycetaceae</taxon>
        <taxon>Streptomyces</taxon>
    </lineage>
</organism>
<feature type="modified residue" description="4-aspartylphosphate" evidence="5">
    <location>
        <position position="54"/>
    </location>
</feature>
<evidence type="ECO:0000313" key="9">
    <source>
        <dbReference type="Proteomes" id="UP000516052"/>
    </source>
</evidence>
<gene>
    <name evidence="8" type="ORF">IAG44_23930</name>
</gene>
<dbReference type="CDD" id="cd17535">
    <property type="entry name" value="REC_NarL-like"/>
    <property type="match status" value="1"/>
</dbReference>
<dbReference type="PROSITE" id="PS50110">
    <property type="entry name" value="RESPONSE_REGULATORY"/>
    <property type="match status" value="1"/>
</dbReference>
<dbReference type="InterPro" id="IPR058245">
    <property type="entry name" value="NreC/VraR/RcsB-like_REC"/>
</dbReference>
<evidence type="ECO:0000256" key="2">
    <source>
        <dbReference type="ARBA" id="ARBA00023015"/>
    </source>
</evidence>
<dbReference type="RefSeq" id="WP_187749118.1">
    <property type="nucleotide sequence ID" value="NZ_CP060828.1"/>
</dbReference>
<evidence type="ECO:0000256" key="5">
    <source>
        <dbReference type="PROSITE-ProRule" id="PRU00169"/>
    </source>
</evidence>
<reference evidence="8 9" key="1">
    <citation type="submission" date="2020-08" db="EMBL/GenBank/DDBJ databases">
        <title>A novel species.</title>
        <authorList>
            <person name="Gao J."/>
        </authorList>
    </citation>
    <scope>NUCLEOTIDE SEQUENCE [LARGE SCALE GENOMIC DNA]</scope>
    <source>
        <strain evidence="8 9">CRXT-G-22</strain>
    </source>
</reference>
<dbReference type="EMBL" id="CP060828">
    <property type="protein sequence ID" value="QNP72161.1"/>
    <property type="molecule type" value="Genomic_DNA"/>
</dbReference>
<evidence type="ECO:0000256" key="3">
    <source>
        <dbReference type="ARBA" id="ARBA00023125"/>
    </source>
</evidence>
<dbReference type="SMART" id="SM00448">
    <property type="entry name" value="REC"/>
    <property type="match status" value="1"/>
</dbReference>
<evidence type="ECO:0000259" key="7">
    <source>
        <dbReference type="PROSITE" id="PS50110"/>
    </source>
</evidence>
<keyword evidence="9" id="KW-1185">Reference proteome</keyword>
<keyword evidence="2" id="KW-0805">Transcription regulation</keyword>
<dbReference type="KEGG" id="sroi:IAG44_23930"/>
<keyword evidence="1 5" id="KW-0597">Phosphoprotein</keyword>
<feature type="domain" description="Response regulatory" evidence="7">
    <location>
        <begin position="4"/>
        <end position="125"/>
    </location>
</feature>
<keyword evidence="3" id="KW-0238">DNA-binding</keyword>
<sequence>MGLRVVLAEDSVLLRDGLSALLARFGHEVVAAVGDADALLAAVREEAPDVVVTDVRMPPGFQDEGLRAAVRLREERPGLPVLVLSQYVQRAYAGDLLDSGDGAGVGYLLKDRVGQVEEFVAALTEVAGGGTVVDPEVVRQLLRRRRDPLARLTSREREVLALIAEGRSNAAIARELVVSEAAVGKHIGSILAKLDLPPAEDAHRRVLAVLAFLRE</sequence>
<dbReference type="Gene3D" id="3.40.50.2300">
    <property type="match status" value="1"/>
</dbReference>
<dbReference type="InterPro" id="IPR039420">
    <property type="entry name" value="WalR-like"/>
</dbReference>
<dbReference type="SUPFAM" id="SSF52172">
    <property type="entry name" value="CheY-like"/>
    <property type="match status" value="1"/>
</dbReference>
<keyword evidence="4" id="KW-0804">Transcription</keyword>
<dbReference type="PRINTS" id="PR00038">
    <property type="entry name" value="HTHLUXR"/>
</dbReference>
<dbReference type="GO" id="GO:0000160">
    <property type="term" value="P:phosphorelay signal transduction system"/>
    <property type="evidence" value="ECO:0007669"/>
    <property type="project" value="InterPro"/>
</dbReference>
<dbReference type="SMART" id="SM00421">
    <property type="entry name" value="HTH_LUXR"/>
    <property type="match status" value="1"/>
</dbReference>
<protein>
    <submittedName>
        <fullName evidence="8">Response regulator transcription factor</fullName>
    </submittedName>
</protein>
<dbReference type="Proteomes" id="UP000516052">
    <property type="component" value="Chromosome"/>
</dbReference>
<proteinExistence type="predicted"/>
<dbReference type="AlphaFoldDB" id="A0A7H0IH95"/>
<dbReference type="GO" id="GO:0006355">
    <property type="term" value="P:regulation of DNA-templated transcription"/>
    <property type="evidence" value="ECO:0007669"/>
    <property type="project" value="InterPro"/>
</dbReference>
<dbReference type="InterPro" id="IPR000792">
    <property type="entry name" value="Tscrpt_reg_LuxR_C"/>
</dbReference>
<dbReference type="Pfam" id="PF00196">
    <property type="entry name" value="GerE"/>
    <property type="match status" value="1"/>
</dbReference>
<evidence type="ECO:0000256" key="1">
    <source>
        <dbReference type="ARBA" id="ARBA00022553"/>
    </source>
</evidence>
<name>A0A7H0IH95_9ACTN</name>
<dbReference type="CDD" id="cd06170">
    <property type="entry name" value="LuxR_C_like"/>
    <property type="match status" value="1"/>
</dbReference>
<evidence type="ECO:0000259" key="6">
    <source>
        <dbReference type="PROSITE" id="PS50043"/>
    </source>
</evidence>
<dbReference type="PANTHER" id="PTHR43214">
    <property type="entry name" value="TWO-COMPONENT RESPONSE REGULATOR"/>
    <property type="match status" value="1"/>
</dbReference>
<dbReference type="InterPro" id="IPR011006">
    <property type="entry name" value="CheY-like_superfamily"/>
</dbReference>
<dbReference type="PROSITE" id="PS50043">
    <property type="entry name" value="HTH_LUXR_2"/>
    <property type="match status" value="1"/>
</dbReference>